<accession>A0A8X8VU38</accession>
<keyword evidence="2" id="KW-0012">Acyltransferase</keyword>
<keyword evidence="1" id="KW-0808">Transferase</keyword>
<evidence type="ECO:0000256" key="1">
    <source>
        <dbReference type="ARBA" id="ARBA00022679"/>
    </source>
</evidence>
<evidence type="ECO:0000313" key="3">
    <source>
        <dbReference type="EMBL" id="KAG6382404.1"/>
    </source>
</evidence>
<dbReference type="GO" id="GO:0016747">
    <property type="term" value="F:acyltransferase activity, transferring groups other than amino-acyl groups"/>
    <property type="evidence" value="ECO:0007669"/>
    <property type="project" value="UniProtKB-ARBA"/>
</dbReference>
<evidence type="ECO:0000256" key="2">
    <source>
        <dbReference type="ARBA" id="ARBA00023315"/>
    </source>
</evidence>
<organism evidence="3">
    <name type="scientific">Salvia splendens</name>
    <name type="common">Scarlet sage</name>
    <dbReference type="NCBI Taxonomy" id="180675"/>
    <lineage>
        <taxon>Eukaryota</taxon>
        <taxon>Viridiplantae</taxon>
        <taxon>Streptophyta</taxon>
        <taxon>Embryophyta</taxon>
        <taxon>Tracheophyta</taxon>
        <taxon>Spermatophyta</taxon>
        <taxon>Magnoliopsida</taxon>
        <taxon>eudicotyledons</taxon>
        <taxon>Gunneridae</taxon>
        <taxon>Pentapetalae</taxon>
        <taxon>asterids</taxon>
        <taxon>lamiids</taxon>
        <taxon>Lamiales</taxon>
        <taxon>Lamiaceae</taxon>
        <taxon>Nepetoideae</taxon>
        <taxon>Mentheae</taxon>
        <taxon>Salviinae</taxon>
        <taxon>Salvia</taxon>
        <taxon>Salvia subgen. Calosphace</taxon>
        <taxon>core Calosphace</taxon>
    </lineage>
</organism>
<reference evidence="3" key="1">
    <citation type="submission" date="2018-01" db="EMBL/GenBank/DDBJ databases">
        <authorList>
            <person name="Mao J.F."/>
        </authorList>
    </citation>
    <scope>NUCLEOTIDE SEQUENCE</scope>
    <source>
        <strain evidence="3">Huo1</strain>
        <tissue evidence="3">Leaf</tissue>
    </source>
</reference>
<dbReference type="Pfam" id="PF02458">
    <property type="entry name" value="Transferase"/>
    <property type="match status" value="1"/>
</dbReference>
<sequence length="327" mass="36020">MTTVLETCGISPPPPSSRYLSASSTSFGSISTPSAASFFYNHPCSEAEFSNTIVPNLKHTLSLPLQHFLPVAGNLLYPLHTGNFRPLIRYVSGDSAQLTIAVSGRDFDELTGSHIRESDLLPPVAEERNYKIAPLAAMQVTLFPCRGICVGLSNHHCLGDARSVPRFISAQAEMSIHNGDKQYLSCSSSLLFDKSVLGDANGADEKYWSERDHIVLRAATELFLPLFFFDMTWLHFNPIRRVIFYNHPCSEAEFFNTIVPNLKHYLPVATNLLYPLHTDASKPAFRYISGDFIPLTIAVSSLDFDELVANNAKESDQLYAGAGDPAG</sequence>
<dbReference type="Gene3D" id="3.30.559.10">
    <property type="entry name" value="Chloramphenicol acetyltransferase-like domain"/>
    <property type="match status" value="2"/>
</dbReference>
<proteinExistence type="predicted"/>
<dbReference type="EMBL" id="PNBA02001096">
    <property type="protein sequence ID" value="KAG6382404.1"/>
    <property type="molecule type" value="Genomic_DNA"/>
</dbReference>
<gene>
    <name evidence="3" type="ORF">SASPL_157934</name>
</gene>
<evidence type="ECO:0000313" key="4">
    <source>
        <dbReference type="Proteomes" id="UP000298416"/>
    </source>
</evidence>
<dbReference type="PANTHER" id="PTHR31625">
    <property type="match status" value="1"/>
</dbReference>
<dbReference type="InterPro" id="IPR023213">
    <property type="entry name" value="CAT-like_dom_sf"/>
</dbReference>
<comment type="caution">
    <text evidence="3">The sequence shown here is derived from an EMBL/GenBank/DDBJ whole genome shotgun (WGS) entry which is preliminary data.</text>
</comment>
<keyword evidence="4" id="KW-1185">Reference proteome</keyword>
<protein>
    <submittedName>
        <fullName evidence="3">Uncharacterized protein</fullName>
    </submittedName>
</protein>
<name>A0A8X8VU38_SALSN</name>
<reference evidence="3" key="2">
    <citation type="submission" date="2020-08" db="EMBL/GenBank/DDBJ databases">
        <title>Plant Genome Project.</title>
        <authorList>
            <person name="Zhang R.-G."/>
        </authorList>
    </citation>
    <scope>NUCLEOTIDE SEQUENCE</scope>
    <source>
        <strain evidence="3">Huo1</strain>
        <tissue evidence="3">Leaf</tissue>
    </source>
</reference>
<dbReference type="InterPro" id="IPR051504">
    <property type="entry name" value="Plant_metabolite_acyltrans"/>
</dbReference>
<dbReference type="Proteomes" id="UP000298416">
    <property type="component" value="Unassembled WGS sequence"/>
</dbReference>
<dbReference type="AlphaFoldDB" id="A0A8X8VU38"/>